<proteinExistence type="predicted"/>
<sequence length="74" mass="8584">MFRLEKAAKELWLEKTERVLRLEMMDGAPGESYLELQATADERTASGDGTMSKMRAEILHLLRPVHERRALRSR</sequence>
<organism evidence="1 2">
    <name type="scientific">Phytophthora oleae</name>
    <dbReference type="NCBI Taxonomy" id="2107226"/>
    <lineage>
        <taxon>Eukaryota</taxon>
        <taxon>Sar</taxon>
        <taxon>Stramenopiles</taxon>
        <taxon>Oomycota</taxon>
        <taxon>Peronosporomycetes</taxon>
        <taxon>Peronosporales</taxon>
        <taxon>Peronosporaceae</taxon>
        <taxon>Phytophthora</taxon>
    </lineage>
</organism>
<reference evidence="1 2" key="1">
    <citation type="submission" date="2024-09" db="EMBL/GenBank/DDBJ databases">
        <title>Genome sequencing and assembly of Phytophthora oleae, isolate VK10A, causative agent of rot of olive drupes.</title>
        <authorList>
            <person name="Conti Taguali S."/>
            <person name="Riolo M."/>
            <person name="La Spada F."/>
            <person name="Cacciola S.O."/>
            <person name="Dionisio G."/>
        </authorList>
    </citation>
    <scope>NUCLEOTIDE SEQUENCE [LARGE SCALE GENOMIC DNA]</scope>
    <source>
        <strain evidence="1 2">VK10A</strain>
    </source>
</reference>
<dbReference type="EMBL" id="JBIMZQ010000003">
    <property type="protein sequence ID" value="KAL3672802.1"/>
    <property type="molecule type" value="Genomic_DNA"/>
</dbReference>
<evidence type="ECO:0000313" key="2">
    <source>
        <dbReference type="Proteomes" id="UP001632037"/>
    </source>
</evidence>
<name>A0ABD3G3K5_9STRA</name>
<dbReference type="AlphaFoldDB" id="A0ABD3G3K5"/>
<dbReference type="Proteomes" id="UP001632037">
    <property type="component" value="Unassembled WGS sequence"/>
</dbReference>
<gene>
    <name evidence="1" type="ORF">V7S43_002092</name>
</gene>
<protein>
    <submittedName>
        <fullName evidence="1">Uncharacterized protein</fullName>
    </submittedName>
</protein>
<comment type="caution">
    <text evidence="1">The sequence shown here is derived from an EMBL/GenBank/DDBJ whole genome shotgun (WGS) entry which is preliminary data.</text>
</comment>
<evidence type="ECO:0000313" key="1">
    <source>
        <dbReference type="EMBL" id="KAL3672802.1"/>
    </source>
</evidence>
<accession>A0ABD3G3K5</accession>
<keyword evidence="2" id="KW-1185">Reference proteome</keyword>